<dbReference type="InterPro" id="IPR021765">
    <property type="entry name" value="UstYa-like"/>
</dbReference>
<proteinExistence type="inferred from homology"/>
<organism evidence="3 4">
    <name type="scientific">Ustilaginoidea virens</name>
    <name type="common">Rice false smut fungus</name>
    <name type="synonym">Villosiclava virens</name>
    <dbReference type="NCBI Taxonomy" id="1159556"/>
    <lineage>
        <taxon>Eukaryota</taxon>
        <taxon>Fungi</taxon>
        <taxon>Dikarya</taxon>
        <taxon>Ascomycota</taxon>
        <taxon>Pezizomycotina</taxon>
        <taxon>Sordariomycetes</taxon>
        <taxon>Hypocreomycetidae</taxon>
        <taxon>Hypocreales</taxon>
        <taxon>Clavicipitaceae</taxon>
        <taxon>Ustilaginoidea</taxon>
    </lineage>
</organism>
<dbReference type="PANTHER" id="PTHR33365">
    <property type="entry name" value="YALI0B05434P"/>
    <property type="match status" value="1"/>
</dbReference>
<evidence type="ECO:0000256" key="1">
    <source>
        <dbReference type="ARBA" id="ARBA00035112"/>
    </source>
</evidence>
<dbReference type="KEGG" id="uvi:66066769"/>
<name>A0A8E5HV17_USTVR</name>
<dbReference type="OrthoDB" id="3687641at2759"/>
<keyword evidence="2" id="KW-1133">Transmembrane helix</keyword>
<dbReference type="GO" id="GO:0043386">
    <property type="term" value="P:mycotoxin biosynthetic process"/>
    <property type="evidence" value="ECO:0007669"/>
    <property type="project" value="InterPro"/>
</dbReference>
<accession>A0A8E5HV17</accession>
<keyword evidence="4" id="KW-1185">Reference proteome</keyword>
<keyword evidence="2" id="KW-0472">Membrane</keyword>
<dbReference type="Pfam" id="PF11807">
    <property type="entry name" value="UstYa"/>
    <property type="match status" value="1"/>
</dbReference>
<reference evidence="3" key="1">
    <citation type="submission" date="2020-03" db="EMBL/GenBank/DDBJ databases">
        <title>A mixture of massive structural variations and highly conserved coding sequences in Ustilaginoidea virens genome.</title>
        <authorList>
            <person name="Zhang K."/>
            <person name="Zhao Z."/>
            <person name="Zhang Z."/>
            <person name="Li Y."/>
            <person name="Hsiang T."/>
            <person name="Sun W."/>
        </authorList>
    </citation>
    <scope>NUCLEOTIDE SEQUENCE</scope>
    <source>
        <strain evidence="3">UV-8b</strain>
    </source>
</reference>
<evidence type="ECO:0000313" key="3">
    <source>
        <dbReference type="EMBL" id="QUC21749.1"/>
    </source>
</evidence>
<dbReference type="AlphaFoldDB" id="A0A8E5HV17"/>
<sequence>MSGKDSRVSSRPLLEHNAESNQGRIASGRERRWGLVHLALCLSLVLNAVGLLRLAKKPKPVRSEYAQLETLLSRPVSGYTDYASTNLTLAGKLWDELDFDVGVVALPNLWAAEKGIPIAQPFPWDQNKGIYVLNSHHNIHCLKNIHRSIREYEFGVHQTLPLGHITHCLDSLREDVVCQADDTPRTSSQHHQHQTGLGQKRNCRDWGELQDWARQRTACYRYISPLADSIDQFKRFMHCPRDSPYWPKVREHFGKPDDWFADEYDEEEANAALPELRGGRG</sequence>
<dbReference type="RefSeq" id="XP_042999422.1">
    <property type="nucleotide sequence ID" value="XM_043143489.1"/>
</dbReference>
<dbReference type="PANTHER" id="PTHR33365:SF6">
    <property type="entry name" value="OXIDASE USTYA"/>
    <property type="match status" value="1"/>
</dbReference>
<comment type="similarity">
    <text evidence="1">Belongs to the ustYa family.</text>
</comment>
<protein>
    <submittedName>
        <fullName evidence="3">Uncharacterized protein</fullName>
    </submittedName>
</protein>
<dbReference type="EMBL" id="CP072756">
    <property type="protein sequence ID" value="QUC21749.1"/>
    <property type="molecule type" value="Genomic_DNA"/>
</dbReference>
<evidence type="ECO:0000313" key="4">
    <source>
        <dbReference type="Proteomes" id="UP000027002"/>
    </source>
</evidence>
<keyword evidence="2" id="KW-0812">Transmembrane</keyword>
<evidence type="ECO:0000256" key="2">
    <source>
        <dbReference type="SAM" id="Phobius"/>
    </source>
</evidence>
<gene>
    <name evidence="3" type="ORF">UV8b_05992</name>
</gene>
<dbReference type="Proteomes" id="UP000027002">
    <property type="component" value="Chromosome 4"/>
</dbReference>
<dbReference type="GeneID" id="66066769"/>
<feature type="transmembrane region" description="Helical" evidence="2">
    <location>
        <begin position="35"/>
        <end position="55"/>
    </location>
</feature>